<organism evidence="3 4">
    <name type="scientific">Sinanodonta woodiana</name>
    <name type="common">Chinese pond mussel</name>
    <name type="synonym">Anodonta woodiana</name>
    <dbReference type="NCBI Taxonomy" id="1069815"/>
    <lineage>
        <taxon>Eukaryota</taxon>
        <taxon>Metazoa</taxon>
        <taxon>Spiralia</taxon>
        <taxon>Lophotrochozoa</taxon>
        <taxon>Mollusca</taxon>
        <taxon>Bivalvia</taxon>
        <taxon>Autobranchia</taxon>
        <taxon>Heteroconchia</taxon>
        <taxon>Palaeoheterodonta</taxon>
        <taxon>Unionida</taxon>
        <taxon>Unionoidea</taxon>
        <taxon>Unionidae</taxon>
        <taxon>Unioninae</taxon>
        <taxon>Sinanodonta</taxon>
    </lineage>
</organism>
<evidence type="ECO:0000313" key="4">
    <source>
        <dbReference type="Proteomes" id="UP001634394"/>
    </source>
</evidence>
<dbReference type="Proteomes" id="UP001634394">
    <property type="component" value="Unassembled WGS sequence"/>
</dbReference>
<evidence type="ECO:0008006" key="5">
    <source>
        <dbReference type="Google" id="ProtNLM"/>
    </source>
</evidence>
<sequence>MQKDAIVYIFLLLLFLGICISLCYSDGLICYQCADSTSDPKKAVCQNYKRLKKDRINAEKDGKMGRYFKNCTDYNETFCVIELIMSRGDTFSYIRDCSDGKTFSIELNAFKNLAADNQTTCSYRGDGYLACVTLCNTDMCNGPTGGVTYHVISKLFMLLTLTFCLLFKRFDILW</sequence>
<evidence type="ECO:0000256" key="1">
    <source>
        <dbReference type="SAM" id="Phobius"/>
    </source>
</evidence>
<keyword evidence="1" id="KW-1133">Transmembrane helix</keyword>
<dbReference type="EMBL" id="JBJQND010000011">
    <property type="protein sequence ID" value="KAL3862738.1"/>
    <property type="molecule type" value="Genomic_DNA"/>
</dbReference>
<keyword evidence="2" id="KW-0732">Signal</keyword>
<accession>A0ABD3VQC3</accession>
<name>A0ABD3VQC3_SINWO</name>
<keyword evidence="4" id="KW-1185">Reference proteome</keyword>
<evidence type="ECO:0000313" key="3">
    <source>
        <dbReference type="EMBL" id="KAL3862738.1"/>
    </source>
</evidence>
<dbReference type="AlphaFoldDB" id="A0ABD3VQC3"/>
<reference evidence="3 4" key="1">
    <citation type="submission" date="2024-11" db="EMBL/GenBank/DDBJ databases">
        <title>Chromosome-level genome assembly of the freshwater bivalve Anodonta woodiana.</title>
        <authorList>
            <person name="Chen X."/>
        </authorList>
    </citation>
    <scope>NUCLEOTIDE SEQUENCE [LARGE SCALE GENOMIC DNA]</scope>
    <source>
        <strain evidence="3">MN2024</strain>
        <tissue evidence="3">Gills</tissue>
    </source>
</reference>
<comment type="caution">
    <text evidence="3">The sequence shown here is derived from an EMBL/GenBank/DDBJ whole genome shotgun (WGS) entry which is preliminary data.</text>
</comment>
<protein>
    <recommendedName>
        <fullName evidence="5">Protein quiver</fullName>
    </recommendedName>
</protein>
<keyword evidence="1" id="KW-0472">Membrane</keyword>
<proteinExistence type="predicted"/>
<keyword evidence="1" id="KW-0812">Transmembrane</keyword>
<gene>
    <name evidence="3" type="ORF">ACJMK2_008691</name>
</gene>
<evidence type="ECO:0000256" key="2">
    <source>
        <dbReference type="SAM" id="SignalP"/>
    </source>
</evidence>
<feature type="chain" id="PRO_5044775316" description="Protein quiver" evidence="2">
    <location>
        <begin position="26"/>
        <end position="174"/>
    </location>
</feature>
<feature type="signal peptide" evidence="2">
    <location>
        <begin position="1"/>
        <end position="25"/>
    </location>
</feature>
<feature type="transmembrane region" description="Helical" evidence="1">
    <location>
        <begin position="147"/>
        <end position="167"/>
    </location>
</feature>